<dbReference type="Proteomes" id="UP001372834">
    <property type="component" value="Unassembled WGS sequence"/>
</dbReference>
<sequence length="114" mass="12993">MQQSRMDEDQVLPDTKDKGHSCRTLSVLFVLGSFLFPLEIGSGSSLQFLQQLSRHVQSIVRTKVLRGIFYLTPRRKDFVWEETKTTEEVSGGGQTVYCLQGNDRRKRGDNKGVQ</sequence>
<evidence type="ECO:0000313" key="2">
    <source>
        <dbReference type="Proteomes" id="UP001372834"/>
    </source>
</evidence>
<comment type="caution">
    <text evidence="1">The sequence shown here is derived from an EMBL/GenBank/DDBJ whole genome shotgun (WGS) entry which is preliminary data.</text>
</comment>
<gene>
    <name evidence="1" type="ORF">RUM43_011451</name>
</gene>
<evidence type="ECO:0000313" key="1">
    <source>
        <dbReference type="EMBL" id="KAK6621145.1"/>
    </source>
</evidence>
<proteinExistence type="predicted"/>
<organism evidence="1 2">
    <name type="scientific">Polyplax serrata</name>
    <name type="common">Common mouse louse</name>
    <dbReference type="NCBI Taxonomy" id="468196"/>
    <lineage>
        <taxon>Eukaryota</taxon>
        <taxon>Metazoa</taxon>
        <taxon>Ecdysozoa</taxon>
        <taxon>Arthropoda</taxon>
        <taxon>Hexapoda</taxon>
        <taxon>Insecta</taxon>
        <taxon>Pterygota</taxon>
        <taxon>Neoptera</taxon>
        <taxon>Paraneoptera</taxon>
        <taxon>Psocodea</taxon>
        <taxon>Troctomorpha</taxon>
        <taxon>Phthiraptera</taxon>
        <taxon>Anoplura</taxon>
        <taxon>Polyplacidae</taxon>
        <taxon>Polyplax</taxon>
    </lineage>
</organism>
<reference evidence="1 2" key="1">
    <citation type="submission" date="2023-10" db="EMBL/GenBank/DDBJ databases">
        <title>Genomes of two closely related lineages of the louse Polyplax serrata with different host specificities.</title>
        <authorList>
            <person name="Martinu J."/>
            <person name="Tarabai H."/>
            <person name="Stefka J."/>
            <person name="Hypsa V."/>
        </authorList>
    </citation>
    <scope>NUCLEOTIDE SEQUENCE [LARGE SCALE GENOMIC DNA]</scope>
    <source>
        <strain evidence="1">HR10_N</strain>
    </source>
</reference>
<dbReference type="EMBL" id="JAWJWE010000039">
    <property type="protein sequence ID" value="KAK6621145.1"/>
    <property type="molecule type" value="Genomic_DNA"/>
</dbReference>
<protein>
    <submittedName>
        <fullName evidence="1">Uncharacterized protein</fullName>
    </submittedName>
</protein>
<dbReference type="AlphaFoldDB" id="A0AAN8NM88"/>
<name>A0AAN8NM88_POLSC</name>
<accession>A0AAN8NM88</accession>